<dbReference type="SUPFAM" id="SSF54909">
    <property type="entry name" value="Dimeric alpha+beta barrel"/>
    <property type="match status" value="1"/>
</dbReference>
<gene>
    <name evidence="2" type="ORF">B1C78_12015</name>
</gene>
<dbReference type="InterPro" id="IPR010753">
    <property type="entry name" value="DUF1330"/>
</dbReference>
<name>A0A1V3NE86_9GAMM</name>
<feature type="domain" description="DUF1330" evidence="1">
    <location>
        <begin position="2"/>
        <end position="90"/>
    </location>
</feature>
<dbReference type="Gene3D" id="3.30.70.100">
    <property type="match status" value="1"/>
</dbReference>
<dbReference type="PANTHER" id="PTHR41521">
    <property type="match status" value="1"/>
</dbReference>
<dbReference type="PANTHER" id="PTHR41521:SF4">
    <property type="entry name" value="BLR0684 PROTEIN"/>
    <property type="match status" value="1"/>
</dbReference>
<reference evidence="2 3" key="1">
    <citation type="submission" date="2017-02" db="EMBL/GenBank/DDBJ databases">
        <title>Genomic diversity within the haloalkaliphilic genus Thioalkalivibrio.</title>
        <authorList>
            <person name="Ahn A.-C."/>
            <person name="Meier-Kolthoff J."/>
            <person name="Overmars L."/>
            <person name="Richter M."/>
            <person name="Woyke T."/>
            <person name="Sorokin D.Y."/>
            <person name="Muyzer G."/>
        </authorList>
    </citation>
    <scope>NUCLEOTIDE SEQUENCE [LARGE SCALE GENOMIC DNA]</scope>
    <source>
        <strain evidence="2 3">ALJD</strain>
    </source>
</reference>
<dbReference type="RefSeq" id="WP_077279399.1">
    <property type="nucleotide sequence ID" value="NZ_MVBK01000073.1"/>
</dbReference>
<comment type="caution">
    <text evidence="2">The sequence shown here is derived from an EMBL/GenBank/DDBJ whole genome shotgun (WGS) entry which is preliminary data.</text>
</comment>
<organism evidence="2 3">
    <name type="scientific">Thioalkalivibrio denitrificans</name>
    <dbReference type="NCBI Taxonomy" id="108003"/>
    <lineage>
        <taxon>Bacteria</taxon>
        <taxon>Pseudomonadati</taxon>
        <taxon>Pseudomonadota</taxon>
        <taxon>Gammaproteobacteria</taxon>
        <taxon>Chromatiales</taxon>
        <taxon>Ectothiorhodospiraceae</taxon>
        <taxon>Thioalkalivibrio</taxon>
    </lineage>
</organism>
<keyword evidence="3" id="KW-1185">Reference proteome</keyword>
<dbReference type="InterPro" id="IPR011008">
    <property type="entry name" value="Dimeric_a/b-barrel"/>
</dbReference>
<sequence length="94" mass="10475">MSAYLIGHMTVRDTALWDEYRARVPDTLGPFGGEVLFRGRRRAVLAGEHDHPDAVVIRFPDAAALDAWFASEAYQALIPVRERAADMVLVSYDA</sequence>
<evidence type="ECO:0000313" key="2">
    <source>
        <dbReference type="EMBL" id="OOG23198.1"/>
    </source>
</evidence>
<accession>A0A1V3NE86</accession>
<dbReference type="AlphaFoldDB" id="A0A1V3NE86"/>
<evidence type="ECO:0000259" key="1">
    <source>
        <dbReference type="Pfam" id="PF07045"/>
    </source>
</evidence>
<proteinExistence type="predicted"/>
<dbReference type="STRING" id="108003.B1C78_12015"/>
<protein>
    <recommendedName>
        <fullName evidence="1">DUF1330 domain-containing protein</fullName>
    </recommendedName>
</protein>
<evidence type="ECO:0000313" key="3">
    <source>
        <dbReference type="Proteomes" id="UP000189462"/>
    </source>
</evidence>
<dbReference type="OrthoDB" id="9806380at2"/>
<dbReference type="EMBL" id="MVBK01000073">
    <property type="protein sequence ID" value="OOG23198.1"/>
    <property type="molecule type" value="Genomic_DNA"/>
</dbReference>
<dbReference type="Pfam" id="PF07045">
    <property type="entry name" value="DUF1330"/>
    <property type="match status" value="1"/>
</dbReference>
<dbReference type="Proteomes" id="UP000189462">
    <property type="component" value="Unassembled WGS sequence"/>
</dbReference>